<gene>
    <name evidence="2" type="ORF">CWV14_10615</name>
</gene>
<evidence type="ECO:0000259" key="1">
    <source>
        <dbReference type="Pfam" id="PF04865"/>
    </source>
</evidence>
<accession>A0A5V5HCM4</accession>
<feature type="domain" description="Baseplate protein J-like barrel" evidence="1">
    <location>
        <begin position="54"/>
        <end position="133"/>
    </location>
</feature>
<reference evidence="2" key="1">
    <citation type="submission" date="2018-07" db="EMBL/GenBank/DDBJ databases">
        <authorList>
            <consortium name="PulseNet: The National Subtyping Network for Foodborne Disease Surveillance"/>
            <person name="Tarr C.L."/>
            <person name="Trees E."/>
            <person name="Katz L.S."/>
            <person name="Carleton-Romer H.A."/>
            <person name="Stroika S."/>
            <person name="Kucerova Z."/>
            <person name="Roache K.F."/>
            <person name="Sabol A.L."/>
            <person name="Besser J."/>
            <person name="Gerner-Smidt P."/>
        </authorList>
    </citation>
    <scope>NUCLEOTIDE SEQUENCE</scope>
    <source>
        <strain evidence="2">PNUSAS029331</strain>
    </source>
</reference>
<comment type="caution">
    <text evidence="2">The sequence shown here is derived from an EMBL/GenBank/DDBJ whole genome shotgun (WGS) entry which is preliminary data.</text>
</comment>
<evidence type="ECO:0000313" key="2">
    <source>
        <dbReference type="EMBL" id="EBU4652129.1"/>
    </source>
</evidence>
<sequence>MVSTSVGALVVCDQARVDLINSCSPYAANVHLLAQLGDMYGVQKGQGTNTSVYVVFSGPPGFAIPKGFMVGDGTYTYTVQRDTMIPESGQTEPVYCLATTGGSWAVPAGTVNQIKTSVPNTYNLTCTNLTAGLPGAQEQTFSSYRAQVFQAGMYGVQGTPDCYRIELKNVYGVQENLISYRQASLGAWVAIAGGGDPYEVAYAIYKAVPDISVLTNDVVNPSGAAVDKKTIPIIVYPDTYHVPFVVPSSQNVTLLITWNTASTSYIDPTGIEKAVQQSIADYINGIATGEPINIFLIRDIFLNQVKGLVSSNLVSMIDIQVGINGKIVPPATDSSLVYGDTYAYFSTSSSQIQVKQYGSSS</sequence>
<dbReference type="AlphaFoldDB" id="A0A5V5HCM4"/>
<dbReference type="InterPro" id="IPR006949">
    <property type="entry name" value="Barrel_Baseplate_J-like"/>
</dbReference>
<proteinExistence type="predicted"/>
<protein>
    <recommendedName>
        <fullName evidence="1">Baseplate protein J-like barrel domain-containing protein</fullName>
    </recommendedName>
</protein>
<name>A0A5V5HCM4_SALER</name>
<dbReference type="Pfam" id="PF04865">
    <property type="entry name" value="Baseplate_J"/>
    <property type="match status" value="1"/>
</dbReference>
<organism evidence="2">
    <name type="scientific">Salmonella enterica</name>
    <name type="common">Salmonella choleraesuis</name>
    <dbReference type="NCBI Taxonomy" id="28901"/>
    <lineage>
        <taxon>Bacteria</taxon>
        <taxon>Pseudomonadati</taxon>
        <taxon>Pseudomonadota</taxon>
        <taxon>Gammaproteobacteria</taxon>
        <taxon>Enterobacterales</taxon>
        <taxon>Enterobacteriaceae</taxon>
        <taxon>Salmonella</taxon>
    </lineage>
</organism>
<dbReference type="EMBL" id="AAHCDH010000006">
    <property type="protein sequence ID" value="EBU4652129.1"/>
    <property type="molecule type" value="Genomic_DNA"/>
</dbReference>